<dbReference type="STRING" id="1150600.ADIARSV_1560"/>
<dbReference type="EMBL" id="AQPN01000061">
    <property type="protein sequence ID" value="EOR95262.1"/>
    <property type="molecule type" value="Genomic_DNA"/>
</dbReference>
<keyword evidence="2" id="KW-1185">Reference proteome</keyword>
<gene>
    <name evidence="1" type="ORF">ADIARSV_1560</name>
</gene>
<reference evidence="1 2" key="1">
    <citation type="journal article" date="2013" name="Genome Announc.">
        <title>Draft Genome Sequence of Arcticibacter svalbardensis Strain MN12-7T, a Member of the Family Sphingobacteriaceae Isolated from an Arctic Soil Sample.</title>
        <authorList>
            <person name="Shivaji S."/>
            <person name="Ara S."/>
            <person name="Prasad S."/>
            <person name="Manasa B.P."/>
            <person name="Begum Z."/>
            <person name="Singh A."/>
            <person name="Kumar Pinnaka A."/>
        </authorList>
    </citation>
    <scope>NUCLEOTIDE SEQUENCE [LARGE SCALE GENOMIC DNA]</scope>
    <source>
        <strain evidence="1 2">MN12-7</strain>
    </source>
</reference>
<accession>R9GTT8</accession>
<dbReference type="Proteomes" id="UP000014174">
    <property type="component" value="Unassembled WGS sequence"/>
</dbReference>
<evidence type="ECO:0000313" key="2">
    <source>
        <dbReference type="Proteomes" id="UP000014174"/>
    </source>
</evidence>
<comment type="caution">
    <text evidence="1">The sequence shown here is derived from an EMBL/GenBank/DDBJ whole genome shotgun (WGS) entry which is preliminary data.</text>
</comment>
<protein>
    <submittedName>
        <fullName evidence="1">Uncharacterized protein</fullName>
    </submittedName>
</protein>
<organism evidence="1 2">
    <name type="scientific">Arcticibacter svalbardensis MN12-7</name>
    <dbReference type="NCBI Taxonomy" id="1150600"/>
    <lineage>
        <taxon>Bacteria</taxon>
        <taxon>Pseudomonadati</taxon>
        <taxon>Bacteroidota</taxon>
        <taxon>Sphingobacteriia</taxon>
        <taxon>Sphingobacteriales</taxon>
        <taxon>Sphingobacteriaceae</taxon>
        <taxon>Arcticibacter</taxon>
    </lineage>
</organism>
<name>R9GTT8_9SPHI</name>
<proteinExistence type="predicted"/>
<sequence>MQFMIITEDEFELNLLFDKKKNPKDAFLKISDAFNCLNMVDDYYLSLADNSLIVSYELTNLEFSSIKSKIAQIIREIPDEAIRDFDWKKLLGHFLLKVKYRLLRFLEETQEVNTVLSIETLLQEVEVDKKLILGKSDYLLHEASFFVFLNLIEKLISSAKKLSDDERLEYKTEFGTVRIDNRISFNRDNIFSDLGNKSLSNETTEILKIKSTDFLSSEKMWAFKLNNKSINARITDHNWLRRYYQRDFPLLPNDSLKVRLKVTYSTIDKGEIYAPHYEITEVIDVIYPENLQMDTLF</sequence>
<evidence type="ECO:0000313" key="1">
    <source>
        <dbReference type="EMBL" id="EOR95262.1"/>
    </source>
</evidence>
<dbReference type="AlphaFoldDB" id="R9GTT8"/>
<dbReference type="eggNOG" id="ENOG50332TG">
    <property type="taxonomic scope" value="Bacteria"/>
</dbReference>